<feature type="transmembrane region" description="Helical" evidence="2">
    <location>
        <begin position="70"/>
        <end position="89"/>
    </location>
</feature>
<dbReference type="EMBL" id="CP003380">
    <property type="protein sequence ID" value="AFJ02779.1"/>
    <property type="molecule type" value="Genomic_DNA"/>
</dbReference>
<keyword evidence="2" id="KW-1133">Transmembrane helix</keyword>
<feature type="transmembrane region" description="Helical" evidence="2">
    <location>
        <begin position="96"/>
        <end position="128"/>
    </location>
</feature>
<keyword evidence="2" id="KW-0472">Membrane</keyword>
<accession>I1YIN6</accession>
<organism evidence="3 4">
    <name type="scientific">Methylophaga frappieri (strain ATCC BAA-2434 / DSM 25690 / JAM7)</name>
    <dbReference type="NCBI Taxonomy" id="754477"/>
    <lineage>
        <taxon>Bacteria</taxon>
        <taxon>Pseudomonadati</taxon>
        <taxon>Pseudomonadota</taxon>
        <taxon>Gammaproteobacteria</taxon>
        <taxon>Thiotrichales</taxon>
        <taxon>Piscirickettsiaceae</taxon>
        <taxon>Methylophaga</taxon>
    </lineage>
</organism>
<dbReference type="RefSeq" id="WP_014704199.1">
    <property type="nucleotide sequence ID" value="NC_017856.1"/>
</dbReference>
<evidence type="ECO:0000256" key="1">
    <source>
        <dbReference type="ARBA" id="ARBA00010894"/>
    </source>
</evidence>
<dbReference type="PANTHER" id="PTHR33219:SF14">
    <property type="entry name" value="PROTEIN COFACTOR ASSEMBLY OF COMPLEX C SUBUNIT B CCB3, CHLOROPLASTIC-RELATED"/>
    <property type="match status" value="1"/>
</dbReference>
<keyword evidence="2" id="KW-0812">Transmembrane</keyword>
<gene>
    <name evidence="3" type="ordered locus">Q7C_1631</name>
</gene>
<name>I1YIN6_METFJ</name>
<dbReference type="STRING" id="754477.Q7C_1631"/>
<protein>
    <submittedName>
        <fullName evidence="3">Integral membrane protein YggT, involved in response to extracytoplasmic stress (Osmotic shock)</fullName>
    </submittedName>
</protein>
<dbReference type="InterPro" id="IPR003425">
    <property type="entry name" value="CCB3/YggT"/>
</dbReference>
<feature type="transmembrane region" description="Helical" evidence="2">
    <location>
        <begin position="12"/>
        <end position="34"/>
    </location>
</feature>
<feature type="transmembrane region" description="Helical" evidence="2">
    <location>
        <begin position="164"/>
        <end position="184"/>
    </location>
</feature>
<sequence length="192" mass="21503">MTPSYFANPLIFIIETLFFLYMMVVALRLLMPWIHWPSHAPLSQFVIRATQPAIKPMRQFMPAIGRLDSAVLLLLILLALCKLFFITALQGVVPNLFMLLLLALADLCSLFVTLFTISIIVEVILSWVTPAGSYHPMMSLISRLNAPLLDPVRQRLPDMGGLDLAPLLVIVLLQAFNMFIVGLISELSRSLI</sequence>
<evidence type="ECO:0000313" key="3">
    <source>
        <dbReference type="EMBL" id="AFJ02779.1"/>
    </source>
</evidence>
<dbReference type="eggNOG" id="COG0762">
    <property type="taxonomic scope" value="Bacteria"/>
</dbReference>
<keyword evidence="4" id="KW-1185">Reference proteome</keyword>
<reference evidence="3 4" key="1">
    <citation type="journal article" date="2012" name="J. Bacteriol.">
        <title>Complete genome sequences of Methylophaga sp. strain JAM1 and Methylophaga sp. strain JAM7.</title>
        <authorList>
            <person name="Villeneuve C."/>
            <person name="Martineau C."/>
            <person name="Mauffrey F."/>
            <person name="Villemur R."/>
        </authorList>
    </citation>
    <scope>NUCLEOTIDE SEQUENCE [LARGE SCALE GENOMIC DNA]</scope>
    <source>
        <strain evidence="3 4">JAM7</strain>
    </source>
</reference>
<dbReference type="HOGENOM" id="CLU_089905_1_0_6"/>
<dbReference type="PANTHER" id="PTHR33219">
    <property type="entry name" value="YLMG HOMOLOG PROTEIN 2, CHLOROPLASTIC"/>
    <property type="match status" value="1"/>
</dbReference>
<evidence type="ECO:0000256" key="2">
    <source>
        <dbReference type="SAM" id="Phobius"/>
    </source>
</evidence>
<proteinExistence type="inferred from homology"/>
<dbReference type="AlphaFoldDB" id="I1YIN6"/>
<dbReference type="OrthoDB" id="9806665at2"/>
<dbReference type="PATRIC" id="fig|754477.3.peg.1608"/>
<comment type="similarity">
    <text evidence="1">Belongs to the YggT family.</text>
</comment>
<evidence type="ECO:0000313" key="4">
    <source>
        <dbReference type="Proteomes" id="UP000009145"/>
    </source>
</evidence>
<dbReference type="KEGG" id="mec:Q7C_1631"/>
<dbReference type="GO" id="GO:0016020">
    <property type="term" value="C:membrane"/>
    <property type="evidence" value="ECO:0007669"/>
    <property type="project" value="InterPro"/>
</dbReference>
<dbReference type="Pfam" id="PF02325">
    <property type="entry name" value="CCB3_YggT"/>
    <property type="match status" value="2"/>
</dbReference>
<dbReference type="Proteomes" id="UP000009145">
    <property type="component" value="Chromosome"/>
</dbReference>